<dbReference type="AlphaFoldDB" id="A0A0A9B224"/>
<proteinExistence type="predicted"/>
<accession>A0A0A9B224</accession>
<evidence type="ECO:0000313" key="1">
    <source>
        <dbReference type="EMBL" id="JAD56168.1"/>
    </source>
</evidence>
<dbReference type="EMBL" id="GBRH01241727">
    <property type="protein sequence ID" value="JAD56168.1"/>
    <property type="molecule type" value="Transcribed_RNA"/>
</dbReference>
<reference evidence="1" key="1">
    <citation type="submission" date="2014-09" db="EMBL/GenBank/DDBJ databases">
        <authorList>
            <person name="Magalhaes I.L.F."/>
            <person name="Oliveira U."/>
            <person name="Santos F.R."/>
            <person name="Vidigal T.H.D.A."/>
            <person name="Brescovit A.D."/>
            <person name="Santos A.J."/>
        </authorList>
    </citation>
    <scope>NUCLEOTIDE SEQUENCE</scope>
    <source>
        <tissue evidence="1">Shoot tissue taken approximately 20 cm above the soil surface</tissue>
    </source>
</reference>
<reference evidence="1" key="2">
    <citation type="journal article" date="2015" name="Data Brief">
        <title>Shoot transcriptome of the giant reed, Arundo donax.</title>
        <authorList>
            <person name="Barrero R.A."/>
            <person name="Guerrero F.D."/>
            <person name="Moolhuijzen P."/>
            <person name="Goolsby J.A."/>
            <person name="Tidwell J."/>
            <person name="Bellgard S.E."/>
            <person name="Bellgard M.I."/>
        </authorList>
    </citation>
    <scope>NUCLEOTIDE SEQUENCE</scope>
    <source>
        <tissue evidence="1">Shoot tissue taken approximately 20 cm above the soil surface</tissue>
    </source>
</reference>
<protein>
    <submittedName>
        <fullName evidence="1">Uncharacterized protein</fullName>
    </submittedName>
</protein>
<organism evidence="1">
    <name type="scientific">Arundo donax</name>
    <name type="common">Giant reed</name>
    <name type="synonym">Donax arundinaceus</name>
    <dbReference type="NCBI Taxonomy" id="35708"/>
    <lineage>
        <taxon>Eukaryota</taxon>
        <taxon>Viridiplantae</taxon>
        <taxon>Streptophyta</taxon>
        <taxon>Embryophyta</taxon>
        <taxon>Tracheophyta</taxon>
        <taxon>Spermatophyta</taxon>
        <taxon>Magnoliopsida</taxon>
        <taxon>Liliopsida</taxon>
        <taxon>Poales</taxon>
        <taxon>Poaceae</taxon>
        <taxon>PACMAD clade</taxon>
        <taxon>Arundinoideae</taxon>
        <taxon>Arundineae</taxon>
        <taxon>Arundo</taxon>
    </lineage>
</organism>
<sequence length="38" mass="4526">MPFYSWRPLNFFFGKKIQEIITSDTLPGKILKYFVAQT</sequence>
<name>A0A0A9B224_ARUDO</name>